<protein>
    <submittedName>
        <fullName evidence="1">RNA-directed DNA polymerase from mobile element jockey</fullName>
    </submittedName>
</protein>
<keyword evidence="1" id="KW-0695">RNA-directed DNA polymerase</keyword>
<evidence type="ECO:0000313" key="1">
    <source>
        <dbReference type="EMBL" id="KAF0773863.1"/>
    </source>
</evidence>
<accession>A0A6G0ZR94</accession>
<name>A0A6G0ZR94_APHCR</name>
<keyword evidence="1" id="KW-0808">Transferase</keyword>
<dbReference type="Proteomes" id="UP000478052">
    <property type="component" value="Unassembled WGS sequence"/>
</dbReference>
<dbReference type="EMBL" id="VUJU01000024">
    <property type="protein sequence ID" value="KAF0773863.1"/>
    <property type="molecule type" value="Genomic_DNA"/>
</dbReference>
<keyword evidence="2" id="KW-1185">Reference proteome</keyword>
<proteinExistence type="predicted"/>
<dbReference type="AlphaFoldDB" id="A0A6G0ZR94"/>
<feature type="non-terminal residue" evidence="1">
    <location>
        <position position="125"/>
    </location>
</feature>
<organism evidence="1 2">
    <name type="scientific">Aphis craccivora</name>
    <name type="common">Cowpea aphid</name>
    <dbReference type="NCBI Taxonomy" id="307492"/>
    <lineage>
        <taxon>Eukaryota</taxon>
        <taxon>Metazoa</taxon>
        <taxon>Ecdysozoa</taxon>
        <taxon>Arthropoda</taxon>
        <taxon>Hexapoda</taxon>
        <taxon>Insecta</taxon>
        <taxon>Pterygota</taxon>
        <taxon>Neoptera</taxon>
        <taxon>Paraneoptera</taxon>
        <taxon>Hemiptera</taxon>
        <taxon>Sternorrhyncha</taxon>
        <taxon>Aphidomorpha</taxon>
        <taxon>Aphidoidea</taxon>
        <taxon>Aphididae</taxon>
        <taxon>Aphidini</taxon>
        <taxon>Aphis</taxon>
        <taxon>Aphis</taxon>
    </lineage>
</organism>
<comment type="caution">
    <text evidence="1">The sequence shown here is derived from an EMBL/GenBank/DDBJ whole genome shotgun (WGS) entry which is preliminary data.</text>
</comment>
<gene>
    <name evidence="1" type="ORF">FWK35_00005811</name>
</gene>
<reference evidence="1 2" key="1">
    <citation type="submission" date="2019-08" db="EMBL/GenBank/DDBJ databases">
        <title>Whole genome of Aphis craccivora.</title>
        <authorList>
            <person name="Voronova N.V."/>
            <person name="Shulinski R.S."/>
            <person name="Bandarenka Y.V."/>
            <person name="Zhorov D.G."/>
            <person name="Warner D."/>
        </authorList>
    </citation>
    <scope>NUCLEOTIDE SEQUENCE [LARGE SCALE GENOMIC DNA]</scope>
    <source>
        <strain evidence="1">180601</strain>
        <tissue evidence="1">Whole Body</tissue>
    </source>
</reference>
<keyword evidence="1" id="KW-0548">Nucleotidyltransferase</keyword>
<sequence length="125" mass="14794">PRALKIAGPLLIHEKGIIKTIKALKAFDTIYHIILLNNFNKLYIKGMVNNLISLYLKNKKHVRINVELSVHQITTQYPTLFNLYYKIKPRFFVTHTNLHRSTYSHQTFNCYTLIPDSLLEKYYIK</sequence>
<feature type="non-terminal residue" evidence="1">
    <location>
        <position position="1"/>
    </location>
</feature>
<dbReference type="GO" id="GO:0003964">
    <property type="term" value="F:RNA-directed DNA polymerase activity"/>
    <property type="evidence" value="ECO:0007669"/>
    <property type="project" value="UniProtKB-KW"/>
</dbReference>
<evidence type="ECO:0000313" key="2">
    <source>
        <dbReference type="Proteomes" id="UP000478052"/>
    </source>
</evidence>